<feature type="compositionally biased region" description="Polar residues" evidence="1">
    <location>
        <begin position="35"/>
        <end position="50"/>
    </location>
</feature>
<dbReference type="eggNOG" id="ENOG502ZCCY">
    <property type="taxonomic scope" value="Bacteria"/>
</dbReference>
<name>A0A087BM88_9BIFI</name>
<evidence type="ECO:0000259" key="3">
    <source>
        <dbReference type="Pfam" id="PF26366"/>
    </source>
</evidence>
<dbReference type="InterPro" id="IPR058407">
    <property type="entry name" value="DUF8094"/>
</dbReference>
<feature type="signal peptide" evidence="2">
    <location>
        <begin position="1"/>
        <end position="26"/>
    </location>
</feature>
<reference evidence="4 5" key="1">
    <citation type="submission" date="2014-03" db="EMBL/GenBank/DDBJ databases">
        <title>Genomics of Bifidobacteria.</title>
        <authorList>
            <person name="Ventura M."/>
            <person name="Milani C."/>
            <person name="Lugli G.A."/>
        </authorList>
    </citation>
    <scope>NUCLEOTIDE SEQUENCE [LARGE SCALE GENOMIC DNA]</scope>
    <source>
        <strain evidence="4 5">LMG 11592</strain>
    </source>
</reference>
<feature type="region of interest" description="Disordered" evidence="1">
    <location>
        <begin position="30"/>
        <end position="50"/>
    </location>
</feature>
<evidence type="ECO:0000256" key="1">
    <source>
        <dbReference type="SAM" id="MobiDB-lite"/>
    </source>
</evidence>
<proteinExistence type="predicted"/>
<feature type="chain" id="PRO_5038463236" evidence="2">
    <location>
        <begin position="27"/>
        <end position="337"/>
    </location>
</feature>
<dbReference type="AlphaFoldDB" id="A0A087BM88"/>
<organism evidence="4 5">
    <name type="scientific">Bifidobacterium minimum</name>
    <dbReference type="NCBI Taxonomy" id="1693"/>
    <lineage>
        <taxon>Bacteria</taxon>
        <taxon>Bacillati</taxon>
        <taxon>Actinomycetota</taxon>
        <taxon>Actinomycetes</taxon>
        <taxon>Bifidobacteriales</taxon>
        <taxon>Bifidobacteriaceae</taxon>
        <taxon>Bifidobacterium</taxon>
    </lineage>
</organism>
<protein>
    <submittedName>
        <fullName evidence="4">Putative lipoprotein</fullName>
    </submittedName>
</protein>
<dbReference type="Pfam" id="PF26366">
    <property type="entry name" value="DUF8094"/>
    <property type="match status" value="1"/>
</dbReference>
<dbReference type="PROSITE" id="PS51257">
    <property type="entry name" value="PROKAR_LIPOPROTEIN"/>
    <property type="match status" value="1"/>
</dbReference>
<accession>A0A087BM88</accession>
<sequence>MRGYSRMLRRMVAALLACVAAVGLSACDGQPPSVEASSSASQTGPDLTASQEKAIRRRILAGINAANDSRDAKGLDAYMSGPALTIRTSELSIAKATGELDPKTTIPSGAVQTVIPTDSGWPRSVFTITTTTKDQQSKRLLVLRQDSARNNYRLWAVARLFEGAQLPKFAIPSIGSSLGEADDSGLVMTPSDAVQRYADVLQKGSQSDYAKQFSDDYFRQDLATLAETVQKGMEQNAGTQNQTFTASRDDISVMRSTDGGDLVVARIDSQWKRSAGEGRKSLPASDAEKALFGSGTATSVMTVTYVNVVALYIPPANSGKQVVAVGAERQPVAVKAS</sequence>
<evidence type="ECO:0000313" key="5">
    <source>
        <dbReference type="Proteomes" id="UP000029014"/>
    </source>
</evidence>
<feature type="domain" description="DUF8094" evidence="3">
    <location>
        <begin position="64"/>
        <end position="325"/>
    </location>
</feature>
<evidence type="ECO:0000256" key="2">
    <source>
        <dbReference type="SAM" id="SignalP"/>
    </source>
</evidence>
<evidence type="ECO:0000313" key="4">
    <source>
        <dbReference type="EMBL" id="KFI72138.1"/>
    </source>
</evidence>
<keyword evidence="2" id="KW-0732">Signal</keyword>
<keyword evidence="5" id="KW-1185">Reference proteome</keyword>
<gene>
    <name evidence="4" type="ORF">BMIN_0027</name>
</gene>
<dbReference type="Proteomes" id="UP000029014">
    <property type="component" value="Unassembled WGS sequence"/>
</dbReference>
<dbReference type="EMBL" id="JGZD01000009">
    <property type="protein sequence ID" value="KFI72138.1"/>
    <property type="molecule type" value="Genomic_DNA"/>
</dbReference>
<dbReference type="STRING" id="1693.BMIN_0027"/>
<keyword evidence="4" id="KW-0449">Lipoprotein</keyword>
<comment type="caution">
    <text evidence="4">The sequence shown here is derived from an EMBL/GenBank/DDBJ whole genome shotgun (WGS) entry which is preliminary data.</text>
</comment>